<dbReference type="Pfam" id="PF13603">
    <property type="entry name" value="tRNA-synt_1_2"/>
    <property type="match status" value="1"/>
</dbReference>
<evidence type="ECO:0000256" key="3">
    <source>
        <dbReference type="ARBA" id="ARBA00022598"/>
    </source>
</evidence>
<dbReference type="PANTHER" id="PTHR43740">
    <property type="entry name" value="LEUCYL-TRNA SYNTHETASE"/>
    <property type="match status" value="1"/>
</dbReference>
<dbReference type="Proteomes" id="UP001157034">
    <property type="component" value="Unassembled WGS sequence"/>
</dbReference>
<sequence length="294" mass="31641">MQKTSEVDRQDAGREKTGIPLERYAINPVNGERIPVWTADYVLADYGHGAVMAVPAHDQRDLDFALKFGLPVKVVVDTNAAVTGTIPVITPEMLEEGAEIPALDPAGTGVALNGPGRMINSGPLDGLSKQNAISRVIDLLTDAGTGRAAKTYRLRDWLISRQRYWGTPIPILHAEDGSLHPVPEDQLPLELPPTEGLDLKPRASRRSARRRSGCRPRCPTAGRPVAIRTRWTRSSTAPGTSCATSTRTTTPAPSSRRMRRSGRPSTSTSAGSSTRSCTCCTRASSRRCCSTSAT</sequence>
<evidence type="ECO:0000256" key="5">
    <source>
        <dbReference type="ARBA" id="ARBA00022840"/>
    </source>
</evidence>
<feature type="domain" description="Leucyl-tRNA synthetase editing" evidence="10">
    <location>
        <begin position="2"/>
        <end position="139"/>
    </location>
</feature>
<name>A0ABQ6K9E3_9MICO</name>
<evidence type="ECO:0000256" key="7">
    <source>
        <dbReference type="ARBA" id="ARBA00023146"/>
    </source>
</evidence>
<keyword evidence="7" id="KW-0030">Aminoacyl-tRNA synthetase</keyword>
<feature type="domain" description="Aminoacyl-tRNA synthetase class Ia" evidence="9">
    <location>
        <begin position="154"/>
        <end position="177"/>
    </location>
</feature>
<comment type="similarity">
    <text evidence="1">Belongs to the class-I aminoacyl-tRNA synthetase family.</text>
</comment>
<dbReference type="InterPro" id="IPR025709">
    <property type="entry name" value="Leu_tRNA-synth_edit"/>
</dbReference>
<reference evidence="12" key="1">
    <citation type="journal article" date="2019" name="Int. J. Syst. Evol. Microbiol.">
        <title>The Global Catalogue of Microorganisms (GCM) 10K type strain sequencing project: providing services to taxonomists for standard genome sequencing and annotation.</title>
        <authorList>
            <consortium name="The Broad Institute Genomics Platform"/>
            <consortium name="The Broad Institute Genome Sequencing Center for Infectious Disease"/>
            <person name="Wu L."/>
            <person name="Ma J."/>
        </authorList>
    </citation>
    <scope>NUCLEOTIDE SEQUENCE [LARGE SCALE GENOMIC DNA]</scope>
    <source>
        <strain evidence="12">NBRC 108894</strain>
    </source>
</reference>
<dbReference type="Gene3D" id="3.90.740.10">
    <property type="entry name" value="Valyl/Leucyl/Isoleucyl-tRNA synthetase, editing domain"/>
    <property type="match status" value="1"/>
</dbReference>
<evidence type="ECO:0000313" key="11">
    <source>
        <dbReference type="EMBL" id="GMA96562.1"/>
    </source>
</evidence>
<proteinExistence type="inferred from homology"/>
<gene>
    <name evidence="11" type="ORF">GCM10025881_33860</name>
</gene>
<keyword evidence="12" id="KW-1185">Reference proteome</keyword>
<evidence type="ECO:0000259" key="10">
    <source>
        <dbReference type="Pfam" id="PF13603"/>
    </source>
</evidence>
<dbReference type="EC" id="6.1.1.4" evidence="2"/>
<comment type="caution">
    <text evidence="11">The sequence shown here is derived from an EMBL/GenBank/DDBJ whole genome shotgun (WGS) entry which is preliminary data.</text>
</comment>
<evidence type="ECO:0000256" key="8">
    <source>
        <dbReference type="SAM" id="MobiDB-lite"/>
    </source>
</evidence>
<evidence type="ECO:0000256" key="2">
    <source>
        <dbReference type="ARBA" id="ARBA00013164"/>
    </source>
</evidence>
<dbReference type="InterPro" id="IPR002302">
    <property type="entry name" value="Leu-tRNA-ligase"/>
</dbReference>
<dbReference type="SUPFAM" id="SSF52374">
    <property type="entry name" value="Nucleotidylyl transferase"/>
    <property type="match status" value="1"/>
</dbReference>
<keyword evidence="3" id="KW-0436">Ligase</keyword>
<dbReference type="EMBL" id="BSVB01000001">
    <property type="protein sequence ID" value="GMA96562.1"/>
    <property type="molecule type" value="Genomic_DNA"/>
</dbReference>
<evidence type="ECO:0000256" key="6">
    <source>
        <dbReference type="ARBA" id="ARBA00022917"/>
    </source>
</evidence>
<protein>
    <recommendedName>
        <fullName evidence="2">leucine--tRNA ligase</fullName>
        <ecNumber evidence="2">6.1.1.4</ecNumber>
    </recommendedName>
</protein>
<dbReference type="SUPFAM" id="SSF50677">
    <property type="entry name" value="ValRS/IleRS/LeuRS editing domain"/>
    <property type="match status" value="1"/>
</dbReference>
<feature type="region of interest" description="Disordered" evidence="8">
    <location>
        <begin position="183"/>
        <end position="277"/>
    </location>
</feature>
<keyword evidence="6" id="KW-0648">Protein biosynthesis</keyword>
<accession>A0ABQ6K9E3</accession>
<evidence type="ECO:0000313" key="12">
    <source>
        <dbReference type="Proteomes" id="UP001157034"/>
    </source>
</evidence>
<keyword evidence="4" id="KW-0547">Nucleotide-binding</keyword>
<keyword evidence="5" id="KW-0067">ATP-binding</keyword>
<dbReference type="Pfam" id="PF00133">
    <property type="entry name" value="tRNA-synt_1"/>
    <property type="match status" value="1"/>
</dbReference>
<organism evidence="11 12">
    <name type="scientific">Pseudolysinimonas kribbensis</name>
    <dbReference type="NCBI Taxonomy" id="433641"/>
    <lineage>
        <taxon>Bacteria</taxon>
        <taxon>Bacillati</taxon>
        <taxon>Actinomycetota</taxon>
        <taxon>Actinomycetes</taxon>
        <taxon>Micrococcales</taxon>
        <taxon>Microbacteriaceae</taxon>
        <taxon>Pseudolysinimonas</taxon>
    </lineage>
</organism>
<feature type="compositionally biased region" description="Low complexity" evidence="8">
    <location>
        <begin position="263"/>
        <end position="277"/>
    </location>
</feature>
<dbReference type="InterPro" id="IPR009008">
    <property type="entry name" value="Val/Leu/Ile-tRNA-synth_edit"/>
</dbReference>
<evidence type="ECO:0000256" key="4">
    <source>
        <dbReference type="ARBA" id="ARBA00022741"/>
    </source>
</evidence>
<feature type="compositionally biased region" description="Low complexity" evidence="8">
    <location>
        <begin position="239"/>
        <end position="255"/>
    </location>
</feature>
<feature type="compositionally biased region" description="Basic residues" evidence="8">
    <location>
        <begin position="202"/>
        <end position="214"/>
    </location>
</feature>
<evidence type="ECO:0000259" key="9">
    <source>
        <dbReference type="Pfam" id="PF00133"/>
    </source>
</evidence>
<dbReference type="PANTHER" id="PTHR43740:SF2">
    <property type="entry name" value="LEUCINE--TRNA LIGASE, MITOCHONDRIAL"/>
    <property type="match status" value="1"/>
</dbReference>
<dbReference type="InterPro" id="IPR002300">
    <property type="entry name" value="aa-tRNA-synth_Ia"/>
</dbReference>
<evidence type="ECO:0000256" key="1">
    <source>
        <dbReference type="ARBA" id="ARBA00005594"/>
    </source>
</evidence>